<protein>
    <submittedName>
        <fullName evidence="2">Uncharacterized protein</fullName>
    </submittedName>
</protein>
<accession>A0A023X5Y3</accession>
<dbReference type="KEGG" id="rrd:RradSPS_2186"/>
<evidence type="ECO:0000313" key="4">
    <source>
        <dbReference type="Proteomes" id="UP000025229"/>
    </source>
</evidence>
<keyword evidence="1" id="KW-1133">Transmembrane helix</keyword>
<dbReference type="HOGENOM" id="CLU_2384345_0_0_11"/>
<evidence type="ECO:0000313" key="2">
    <source>
        <dbReference type="EMBL" id="AHY47469.1"/>
    </source>
</evidence>
<dbReference type="AlphaFoldDB" id="A0A023X5Y3"/>
<evidence type="ECO:0000313" key="3">
    <source>
        <dbReference type="EMBL" id="MDX5894873.1"/>
    </source>
</evidence>
<reference evidence="3" key="2">
    <citation type="submission" date="2023-11" db="EMBL/GenBank/DDBJ databases">
        <title>MicrobeMod: A computational toolkit for identifying prokaryotic methylation and restriction-modification with nanopore sequencing.</title>
        <authorList>
            <person name="Crits-Christoph A."/>
            <person name="Kang S.C."/>
            <person name="Lee H."/>
            <person name="Ostrov N."/>
        </authorList>
    </citation>
    <scope>NUCLEOTIDE SEQUENCE</scope>
    <source>
        <strain evidence="3">ATCC 51242</strain>
    </source>
</reference>
<dbReference type="RefSeq" id="WP_038682672.1">
    <property type="nucleotide sequence ID" value="NZ_CP007514.1"/>
</dbReference>
<keyword evidence="4" id="KW-1185">Reference proteome</keyword>
<dbReference type="Proteomes" id="UP001281130">
    <property type="component" value="Unassembled WGS sequence"/>
</dbReference>
<feature type="transmembrane region" description="Helical" evidence="1">
    <location>
        <begin position="21"/>
        <end position="39"/>
    </location>
</feature>
<reference evidence="2 4" key="1">
    <citation type="submission" date="2014-03" db="EMBL/GenBank/DDBJ databases">
        <title>Complete genome sequence of the Radio-Resistant Rubrobacter radiotolerans RSPS-4.</title>
        <authorList>
            <person name="Egas C.C."/>
            <person name="Barroso C.C."/>
            <person name="Froufe H.J.C."/>
            <person name="Pacheco J.J."/>
            <person name="Albuquerque L.L."/>
            <person name="da Costa M.M.S."/>
        </authorList>
    </citation>
    <scope>NUCLEOTIDE SEQUENCE [LARGE SCALE GENOMIC DNA]</scope>
    <source>
        <strain evidence="2 4">RSPS-4</strain>
    </source>
</reference>
<feature type="transmembrane region" description="Helical" evidence="1">
    <location>
        <begin position="45"/>
        <end position="61"/>
    </location>
</feature>
<keyword evidence="1" id="KW-0472">Membrane</keyword>
<sequence>MSDGREENGSRSEKDRRVRTFRIAALVALVGFGSASLLTGLWNEGMLGLAGASALLLYGIGERIRGADRAIALVLMIVGGIWTVGHLLELLVWP</sequence>
<gene>
    <name evidence="2" type="ORF">RradSPS_2186</name>
    <name evidence="3" type="ORF">SIL72_12665</name>
</gene>
<dbReference type="EMBL" id="CP007514">
    <property type="protein sequence ID" value="AHY47469.1"/>
    <property type="molecule type" value="Genomic_DNA"/>
</dbReference>
<dbReference type="Proteomes" id="UP000025229">
    <property type="component" value="Chromosome"/>
</dbReference>
<keyword evidence="1" id="KW-0812">Transmembrane</keyword>
<proteinExistence type="predicted"/>
<dbReference type="EMBL" id="JAWXXX010000001">
    <property type="protein sequence ID" value="MDX5894873.1"/>
    <property type="molecule type" value="Genomic_DNA"/>
</dbReference>
<organism evidence="2 4">
    <name type="scientific">Rubrobacter radiotolerans</name>
    <name type="common">Arthrobacter radiotolerans</name>
    <dbReference type="NCBI Taxonomy" id="42256"/>
    <lineage>
        <taxon>Bacteria</taxon>
        <taxon>Bacillati</taxon>
        <taxon>Actinomycetota</taxon>
        <taxon>Rubrobacteria</taxon>
        <taxon>Rubrobacterales</taxon>
        <taxon>Rubrobacteraceae</taxon>
        <taxon>Rubrobacter</taxon>
    </lineage>
</organism>
<feature type="transmembrane region" description="Helical" evidence="1">
    <location>
        <begin position="73"/>
        <end position="93"/>
    </location>
</feature>
<dbReference type="STRING" id="42256.RradSPS_2186"/>
<evidence type="ECO:0000256" key="1">
    <source>
        <dbReference type="SAM" id="Phobius"/>
    </source>
</evidence>
<name>A0A023X5Y3_RUBRA</name>